<proteinExistence type="predicted"/>
<dbReference type="Gene3D" id="1.10.260.40">
    <property type="entry name" value="lambda repressor-like DNA-binding domains"/>
    <property type="match status" value="1"/>
</dbReference>
<dbReference type="Pfam" id="PF13560">
    <property type="entry name" value="HTH_31"/>
    <property type="match status" value="1"/>
</dbReference>
<dbReference type="CDD" id="cd00093">
    <property type="entry name" value="HTH_XRE"/>
    <property type="match status" value="1"/>
</dbReference>
<dbReference type="RefSeq" id="WP_320550192.1">
    <property type="nucleotide sequence ID" value="NZ_JAQLOK010000001.1"/>
</dbReference>
<dbReference type="SUPFAM" id="SSF47413">
    <property type="entry name" value="lambda repressor-like DNA-binding domains"/>
    <property type="match status" value="1"/>
</dbReference>
<comment type="caution">
    <text evidence="1">The sequence shown here is derived from an EMBL/GenBank/DDBJ whole genome shotgun (WGS) entry which is preliminary data.</text>
</comment>
<reference evidence="1 2" key="1">
    <citation type="journal article" date="2024" name="Curr. Microbiol.">
        <title>Luteibacter sahnii sp. nov., A Novel Yellow-Colored Xanthomonadin Pigment Producing Probiotic Bacterium from Healthy Rice Seed Microbiome.</title>
        <authorList>
            <person name="Jaiswal G."/>
            <person name="Rana R."/>
            <person name="Nayak P.K."/>
            <person name="Chouhan R."/>
            <person name="Gandhi S.G."/>
            <person name="Patel H.K."/>
            <person name="Patil P.B."/>
        </authorList>
    </citation>
    <scope>NUCLEOTIDE SEQUENCE [LARGE SCALE GENOMIC DNA]</scope>
    <source>
        <strain evidence="1 2">PPL201</strain>
    </source>
</reference>
<keyword evidence="2" id="KW-1185">Reference proteome</keyword>
<accession>A0ABT6BC50</accession>
<dbReference type="Proteomes" id="UP001528850">
    <property type="component" value="Unassembled WGS sequence"/>
</dbReference>
<gene>
    <name evidence="1" type="ORF">P3W24_12110</name>
</gene>
<dbReference type="InterPro" id="IPR001387">
    <property type="entry name" value="Cro/C1-type_HTH"/>
</dbReference>
<dbReference type="EMBL" id="JARJJS010000002">
    <property type="protein sequence ID" value="MDF4025711.1"/>
    <property type="molecule type" value="Genomic_DNA"/>
</dbReference>
<evidence type="ECO:0000313" key="1">
    <source>
        <dbReference type="EMBL" id="MDF4025711.1"/>
    </source>
</evidence>
<sequence length="102" mass="11194">MTVKRLKTTSLRARRAQKSLYRPENKSLSASFRQIRVASGLSQHEFGRRLGRNQSFVSAVETGAIRLDALQIRDWCAAAGVGMAAWLTLFESLLSGGAEPAD</sequence>
<protein>
    <submittedName>
        <fullName evidence="1">Helix-turn-helix transcriptional regulator</fullName>
    </submittedName>
</protein>
<evidence type="ECO:0000313" key="2">
    <source>
        <dbReference type="Proteomes" id="UP001528850"/>
    </source>
</evidence>
<name>A0ABT6BC50_9GAMM</name>
<dbReference type="InterPro" id="IPR010982">
    <property type="entry name" value="Lambda_DNA-bd_dom_sf"/>
</dbReference>
<organism evidence="1 2">
    <name type="scientific">Luteibacter sahnii</name>
    <dbReference type="NCBI Taxonomy" id="3021977"/>
    <lineage>
        <taxon>Bacteria</taxon>
        <taxon>Pseudomonadati</taxon>
        <taxon>Pseudomonadota</taxon>
        <taxon>Gammaproteobacteria</taxon>
        <taxon>Lysobacterales</taxon>
        <taxon>Rhodanobacteraceae</taxon>
        <taxon>Luteibacter</taxon>
    </lineage>
</organism>